<dbReference type="Gene3D" id="3.80.10.10">
    <property type="entry name" value="Ribonuclease Inhibitor"/>
    <property type="match status" value="1"/>
</dbReference>
<proteinExistence type="predicted"/>
<evidence type="ECO:0000313" key="1">
    <source>
        <dbReference type="EMBL" id="CAF0774768.1"/>
    </source>
</evidence>
<evidence type="ECO:0000313" key="3">
    <source>
        <dbReference type="Proteomes" id="UP000663860"/>
    </source>
</evidence>
<dbReference type="EMBL" id="CAJOBB010000669">
    <property type="protein sequence ID" value="CAF3727206.1"/>
    <property type="molecule type" value="Genomic_DNA"/>
</dbReference>
<sequence>MSVIKLYEICLIDLLKNSFLNLNNFNQLPNSCLRDILPYLSPYKLEYLDYIYYKRGIPINDFWRHHFELIWSLSRDDKDSYESLINIPYKRLYFEYLFHDTQILQLGIYTHISQINQSKSILNLTYFEQMKYNLTRDSIIYCSKKRLLDENQNLIIIWNHQWNKYIKRFILVPNVWNLANIDSLLIECFTDNVTDIVLSGYPTENDINGMKFILDILTRGHITNIVIKFPSYCLMNILLPLFIYPRSYSLSYFSTMKENDVQQSNIFTQNFILPHRKRKLCLQVQIHSMEKVLSTNHEFIEDNDQNSTDTILSNSIHSLHNSNSLSTNIPIHSSILGMRNELIHIPSDSLFQTNNESSHLVSLTDNNRSIIEQPHERLLSYLNRSRTFQQYSIFPPARHLSISEQSVPITNITTESHSSSDSNLFQRHRIKTVIPEKKFSERKKQDEEKFLIFHLTEQYQINSLTNLSIYYISSIEIIDMLAIALLGMNQIHHLTFVNFAVYSSQLETSLITLCTRSQLQSIYLTSISLQHGAIGFLLSLYEKNRTINLKRIRLDAIKTYNNIHLSDIEQTEFIQNSFLEQFIWRERHMQYIHMRLLYKLLPNIISNLHRLELSSILECVIFDQFLWCQTFLHHIPDVRLRNFRIRSNDLSRFFLALNTPNILTVFHFERIGLTWNNNQQSSIIYNAFTSLILNAKYLKELSLAYNNLNDNFIQWLCQILLLENNKKISWWSITILNLTFNLLSSESIRKLCNTLKEYRDQWRIGCSPIRRIDILGNALEMREISNLKKQFNALGCELISYILT</sequence>
<gene>
    <name evidence="1" type="ORF">IZO911_LOCUS5492</name>
    <name evidence="2" type="ORF">KXQ929_LOCUS12806</name>
</gene>
<evidence type="ECO:0000313" key="2">
    <source>
        <dbReference type="EMBL" id="CAF3727206.1"/>
    </source>
</evidence>
<dbReference type="AlphaFoldDB" id="A0A813R224"/>
<accession>A0A813R224</accession>
<dbReference type="EMBL" id="CAJNOE010000032">
    <property type="protein sequence ID" value="CAF0774768.1"/>
    <property type="molecule type" value="Genomic_DNA"/>
</dbReference>
<dbReference type="Proteomes" id="UP000663860">
    <property type="component" value="Unassembled WGS sequence"/>
</dbReference>
<organism evidence="1 3">
    <name type="scientific">Adineta steineri</name>
    <dbReference type="NCBI Taxonomy" id="433720"/>
    <lineage>
        <taxon>Eukaryota</taxon>
        <taxon>Metazoa</taxon>
        <taxon>Spiralia</taxon>
        <taxon>Gnathifera</taxon>
        <taxon>Rotifera</taxon>
        <taxon>Eurotatoria</taxon>
        <taxon>Bdelloidea</taxon>
        <taxon>Adinetida</taxon>
        <taxon>Adinetidae</taxon>
        <taxon>Adineta</taxon>
    </lineage>
</organism>
<name>A0A813R224_9BILA</name>
<reference evidence="1" key="1">
    <citation type="submission" date="2021-02" db="EMBL/GenBank/DDBJ databases">
        <authorList>
            <person name="Nowell W R."/>
        </authorList>
    </citation>
    <scope>NUCLEOTIDE SEQUENCE</scope>
</reference>
<dbReference type="SUPFAM" id="SSF52047">
    <property type="entry name" value="RNI-like"/>
    <property type="match status" value="2"/>
</dbReference>
<comment type="caution">
    <text evidence="1">The sequence shown here is derived from an EMBL/GenBank/DDBJ whole genome shotgun (WGS) entry which is preliminary data.</text>
</comment>
<protein>
    <submittedName>
        <fullName evidence="1">Uncharacterized protein</fullName>
    </submittedName>
</protein>
<dbReference type="Proteomes" id="UP000663868">
    <property type="component" value="Unassembled WGS sequence"/>
</dbReference>
<dbReference type="InterPro" id="IPR032675">
    <property type="entry name" value="LRR_dom_sf"/>
</dbReference>